<dbReference type="FunFam" id="3.20.20.70:FF:000010">
    <property type="entry name" value="2-isopropylmalate synthase"/>
    <property type="match status" value="1"/>
</dbReference>
<accession>A0A1X7KJR4</accession>
<dbReference type="GO" id="GO:0005737">
    <property type="term" value="C:cytoplasm"/>
    <property type="evidence" value="ECO:0007669"/>
    <property type="project" value="UniProtKB-UniRule"/>
</dbReference>
<dbReference type="Gene3D" id="1.10.238.260">
    <property type="match status" value="1"/>
</dbReference>
<evidence type="ECO:0000256" key="8">
    <source>
        <dbReference type="ARBA" id="ARBA00022723"/>
    </source>
</evidence>
<dbReference type="GO" id="GO:0030145">
    <property type="term" value="F:manganese ion binding"/>
    <property type="evidence" value="ECO:0007669"/>
    <property type="project" value="UniProtKB-UniRule"/>
</dbReference>
<name>A0A1X7KJR4_9BACT</name>
<evidence type="ECO:0000256" key="3">
    <source>
        <dbReference type="ARBA" id="ARBA00012973"/>
    </source>
</evidence>
<evidence type="ECO:0000256" key="6">
    <source>
        <dbReference type="ARBA" id="ARBA00022605"/>
    </source>
</evidence>
<feature type="binding site" evidence="11">
    <location>
        <position position="203"/>
    </location>
    <ligand>
        <name>Mn(2+)</name>
        <dbReference type="ChEBI" id="CHEBI:29035"/>
    </ligand>
</feature>
<dbReference type="InterPro" id="IPR036230">
    <property type="entry name" value="LeuA_allosteric_dom_sf"/>
</dbReference>
<dbReference type="Pfam" id="PF22617">
    <property type="entry name" value="HCS_D2"/>
    <property type="match status" value="1"/>
</dbReference>
<protein>
    <recommendedName>
        <fullName evidence="4 11">2-isopropylmalate synthase</fullName>
        <ecNumber evidence="3 11">2.3.3.13</ecNumber>
    </recommendedName>
    <alternativeName>
        <fullName evidence="11">Alpha-IPM synthase</fullName>
    </alternativeName>
    <alternativeName>
        <fullName evidence="11">Alpha-isopropylmalate synthase</fullName>
    </alternativeName>
</protein>
<dbReference type="PROSITE" id="PS50991">
    <property type="entry name" value="PYR_CT"/>
    <property type="match status" value="1"/>
</dbReference>
<dbReference type="STRING" id="561720.SAMN06275492_12922"/>
<dbReference type="CDD" id="cd07940">
    <property type="entry name" value="DRE_TIM_IPMS"/>
    <property type="match status" value="1"/>
</dbReference>
<dbReference type="GO" id="GO:0003852">
    <property type="term" value="F:2-isopropylmalate synthase activity"/>
    <property type="evidence" value="ECO:0007669"/>
    <property type="project" value="UniProtKB-UniRule"/>
</dbReference>
<dbReference type="PROSITE" id="PS00816">
    <property type="entry name" value="AIPM_HOMOCIT_SYNTH_2"/>
    <property type="match status" value="1"/>
</dbReference>
<evidence type="ECO:0000256" key="1">
    <source>
        <dbReference type="ARBA" id="ARBA00004689"/>
    </source>
</evidence>
<evidence type="ECO:0000256" key="4">
    <source>
        <dbReference type="ARBA" id="ARBA00018198"/>
    </source>
</evidence>
<evidence type="ECO:0000256" key="2">
    <source>
        <dbReference type="ARBA" id="ARBA00009396"/>
    </source>
</evidence>
<dbReference type="PANTHER" id="PTHR10277">
    <property type="entry name" value="HOMOCITRATE SYNTHASE-RELATED"/>
    <property type="match status" value="1"/>
</dbReference>
<dbReference type="Pfam" id="PF08502">
    <property type="entry name" value="LeuA_dimer"/>
    <property type="match status" value="1"/>
</dbReference>
<keyword evidence="8 11" id="KW-0479">Metal-binding</keyword>
<keyword evidence="9 11" id="KW-0464">Manganese</keyword>
<dbReference type="Gene3D" id="3.30.160.270">
    <property type="match status" value="1"/>
</dbReference>
<dbReference type="OrthoDB" id="9804858at2"/>
<keyword evidence="14" id="KW-1185">Reference proteome</keyword>
<evidence type="ECO:0000313" key="13">
    <source>
        <dbReference type="EMBL" id="SMG41330.1"/>
    </source>
</evidence>
<evidence type="ECO:0000259" key="12">
    <source>
        <dbReference type="PROSITE" id="PS50991"/>
    </source>
</evidence>
<dbReference type="RefSeq" id="WP_085545224.1">
    <property type="nucleotide sequence ID" value="NZ_FXBB01000029.1"/>
</dbReference>
<feature type="domain" description="Pyruvate carboxyltransferase" evidence="12">
    <location>
        <begin position="6"/>
        <end position="268"/>
    </location>
</feature>
<feature type="region of interest" description="Regulatory domain" evidence="11">
    <location>
        <begin position="394"/>
        <end position="518"/>
    </location>
</feature>
<dbReference type="InterPro" id="IPR002034">
    <property type="entry name" value="AIPM/Hcit_synth_CS"/>
</dbReference>
<feature type="binding site" evidence="11">
    <location>
        <position position="239"/>
    </location>
    <ligand>
        <name>Mn(2+)</name>
        <dbReference type="ChEBI" id="CHEBI:29035"/>
    </ligand>
</feature>
<evidence type="ECO:0000256" key="11">
    <source>
        <dbReference type="HAMAP-Rule" id="MF_01025"/>
    </source>
</evidence>
<keyword evidence="11" id="KW-0963">Cytoplasm</keyword>
<evidence type="ECO:0000313" key="14">
    <source>
        <dbReference type="Proteomes" id="UP000193355"/>
    </source>
</evidence>
<dbReference type="SUPFAM" id="SSF51569">
    <property type="entry name" value="Aldolase"/>
    <property type="match status" value="1"/>
</dbReference>
<dbReference type="Proteomes" id="UP000193355">
    <property type="component" value="Unassembled WGS sequence"/>
</dbReference>
<reference evidence="14" key="1">
    <citation type="submission" date="2017-04" db="EMBL/GenBank/DDBJ databases">
        <authorList>
            <person name="Varghese N."/>
            <person name="Submissions S."/>
        </authorList>
    </citation>
    <scope>NUCLEOTIDE SEQUENCE [LARGE SCALE GENOMIC DNA]</scope>
    <source>
        <strain evidence="14">USBA 82</strain>
    </source>
</reference>
<evidence type="ECO:0000256" key="5">
    <source>
        <dbReference type="ARBA" id="ARBA00022430"/>
    </source>
</evidence>
<dbReference type="Pfam" id="PF00682">
    <property type="entry name" value="HMGL-like"/>
    <property type="match status" value="1"/>
</dbReference>
<gene>
    <name evidence="11" type="primary">leuA</name>
    <name evidence="13" type="ORF">SAMN06275492_12922</name>
</gene>
<dbReference type="SMART" id="SM00917">
    <property type="entry name" value="LeuA_dimer"/>
    <property type="match status" value="1"/>
</dbReference>
<keyword evidence="10 11" id="KW-0100">Branched-chain amino acid biosynthesis</keyword>
<comment type="subunit">
    <text evidence="11">Homodimer.</text>
</comment>
<dbReference type="Gene3D" id="3.20.20.70">
    <property type="entry name" value="Aldolase class I"/>
    <property type="match status" value="1"/>
</dbReference>
<sequence>MTIDRVRIFDTTLRDGEQSAGINLNRAEKIQIARQLAAMGVDVIEAGFPAASQGDFDAVSAIAHEARGPIIAGLARANEGDIKRAADAVKGAERGRIHTFIATSPIHMEYKLKMAPDEVVRRTSQAVAYASSLVKDVEFSAEDASRSEVQFLIEVFSAAIAAGATTINVPDTVGYATPGEFGDFLSRIMEGTENSHKAIWSVHVHNDLGLAVANSIEAVRRGARQVECTINGIGERAGNASLEEIVMALKVRKDVFSVYTGIDTTRLYDASRLVSRLTGVQVPPNKAIVGDNAFAHEAGIHQHGIMCKRETYEIMHPKDVGAPESKLVMGKHSGHHAFVKEIKAMGYALSEEEFKRAFTLFKELCDKKEMVTKSDMEALIVDEILSVCPDRKFVVKDFAVQSGRGKATATVSLTENGHDVSDAATGNGPVDASYAAIRRIIGIEPELRAYRILSSTEKSDALGEARVTLKYYDMEVQGRGSSTDVIEASIKAYINGINRLYQTAAARGVEIVRQRKAG</sequence>
<comment type="similarity">
    <text evidence="2 11">Belongs to the alpha-IPM synthase/homocitrate synthase family. LeuA type 1 subfamily.</text>
</comment>
<evidence type="ECO:0000256" key="10">
    <source>
        <dbReference type="ARBA" id="ARBA00023304"/>
    </source>
</evidence>
<organism evidence="13 14">
    <name type="scientific">Dethiosulfovibrio salsuginis</name>
    <dbReference type="NCBI Taxonomy" id="561720"/>
    <lineage>
        <taxon>Bacteria</taxon>
        <taxon>Thermotogati</taxon>
        <taxon>Synergistota</taxon>
        <taxon>Synergistia</taxon>
        <taxon>Synergistales</taxon>
        <taxon>Dethiosulfovibrionaceae</taxon>
        <taxon>Dethiosulfovibrio</taxon>
    </lineage>
</organism>
<feature type="binding site" evidence="11">
    <location>
        <position position="15"/>
    </location>
    <ligand>
        <name>Mn(2+)</name>
        <dbReference type="ChEBI" id="CHEBI:29035"/>
    </ligand>
</feature>
<dbReference type="PANTHER" id="PTHR10277:SF9">
    <property type="entry name" value="2-ISOPROPYLMALATE SYNTHASE 1, CHLOROPLASTIC-RELATED"/>
    <property type="match status" value="1"/>
</dbReference>
<comment type="pathway">
    <text evidence="1 11">Amino-acid biosynthesis; L-leucine biosynthesis; L-leucine from 3-methyl-2-oxobutanoate: step 1/4.</text>
</comment>
<dbReference type="AlphaFoldDB" id="A0A1X7KJR4"/>
<dbReference type="InterPro" id="IPR013785">
    <property type="entry name" value="Aldolase_TIM"/>
</dbReference>
<dbReference type="FunFam" id="1.10.238.260:FF:000001">
    <property type="entry name" value="2-isopropylmalate synthase"/>
    <property type="match status" value="1"/>
</dbReference>
<evidence type="ECO:0000256" key="9">
    <source>
        <dbReference type="ARBA" id="ARBA00023211"/>
    </source>
</evidence>
<comment type="function">
    <text evidence="11">Catalyzes the condensation of the acetyl group of acetyl-CoA with 3-methyl-2-oxobutanoate (2-ketoisovalerate) to form 3-carboxy-3-hydroxy-4-methylpentanoate (2-isopropylmalate).</text>
</comment>
<dbReference type="InterPro" id="IPR054691">
    <property type="entry name" value="LeuA/HCS_post-cat"/>
</dbReference>
<dbReference type="EMBL" id="FXBB01000029">
    <property type="protein sequence ID" value="SMG41330.1"/>
    <property type="molecule type" value="Genomic_DNA"/>
</dbReference>
<feature type="binding site" evidence="11">
    <location>
        <position position="205"/>
    </location>
    <ligand>
        <name>Mn(2+)</name>
        <dbReference type="ChEBI" id="CHEBI:29035"/>
    </ligand>
</feature>
<keyword evidence="5 11" id="KW-0432">Leucine biosynthesis</keyword>
<dbReference type="InterPro" id="IPR005671">
    <property type="entry name" value="LeuA_bact_synth"/>
</dbReference>
<keyword evidence="7 11" id="KW-0808">Transferase</keyword>
<dbReference type="NCBIfam" id="TIGR00973">
    <property type="entry name" value="leuA_bact"/>
    <property type="match status" value="1"/>
</dbReference>
<dbReference type="SUPFAM" id="SSF110921">
    <property type="entry name" value="2-isopropylmalate synthase LeuA, allosteric (dimerisation) domain"/>
    <property type="match status" value="1"/>
</dbReference>
<dbReference type="NCBIfam" id="NF002086">
    <property type="entry name" value="PRK00915.1-3"/>
    <property type="match status" value="1"/>
</dbReference>
<dbReference type="InterPro" id="IPR050073">
    <property type="entry name" value="2-IPM_HCS-like"/>
</dbReference>
<dbReference type="InterPro" id="IPR000891">
    <property type="entry name" value="PYR_CT"/>
</dbReference>
<comment type="catalytic activity">
    <reaction evidence="11">
        <text>3-methyl-2-oxobutanoate + acetyl-CoA + H2O = (2S)-2-isopropylmalate + CoA + H(+)</text>
        <dbReference type="Rhea" id="RHEA:21524"/>
        <dbReference type="ChEBI" id="CHEBI:1178"/>
        <dbReference type="ChEBI" id="CHEBI:11851"/>
        <dbReference type="ChEBI" id="CHEBI:15377"/>
        <dbReference type="ChEBI" id="CHEBI:15378"/>
        <dbReference type="ChEBI" id="CHEBI:57287"/>
        <dbReference type="ChEBI" id="CHEBI:57288"/>
        <dbReference type="EC" id="2.3.3.13"/>
    </reaction>
</comment>
<dbReference type="HAMAP" id="MF_01025">
    <property type="entry name" value="LeuA_type1"/>
    <property type="match status" value="1"/>
</dbReference>
<dbReference type="InterPro" id="IPR013709">
    <property type="entry name" value="2-isopropylmalate_synth_dimer"/>
</dbReference>
<dbReference type="GO" id="GO:0009098">
    <property type="term" value="P:L-leucine biosynthetic process"/>
    <property type="evidence" value="ECO:0007669"/>
    <property type="project" value="UniProtKB-UniRule"/>
</dbReference>
<comment type="cofactor">
    <cofactor evidence="11">
        <name>Mn(2+)</name>
        <dbReference type="ChEBI" id="CHEBI:29035"/>
    </cofactor>
</comment>
<evidence type="ECO:0000256" key="7">
    <source>
        <dbReference type="ARBA" id="ARBA00022679"/>
    </source>
</evidence>
<keyword evidence="6 11" id="KW-0028">Amino-acid biosynthesis</keyword>
<dbReference type="EC" id="2.3.3.13" evidence="3 11"/>
<dbReference type="UniPathway" id="UPA00048">
    <property type="reaction ID" value="UER00070"/>
</dbReference>
<proteinExistence type="inferred from homology"/>
<dbReference type="GO" id="GO:0003985">
    <property type="term" value="F:acetyl-CoA C-acetyltransferase activity"/>
    <property type="evidence" value="ECO:0007669"/>
    <property type="project" value="UniProtKB-UniRule"/>
</dbReference>
<dbReference type="PROSITE" id="PS00815">
    <property type="entry name" value="AIPM_HOMOCIT_SYNTH_1"/>
    <property type="match status" value="1"/>
</dbReference>